<evidence type="ECO:0000256" key="1">
    <source>
        <dbReference type="ARBA" id="ARBA00004141"/>
    </source>
</evidence>
<evidence type="ECO:0000313" key="8">
    <source>
        <dbReference type="EMBL" id="AEF96239.1"/>
    </source>
</evidence>
<evidence type="ECO:0000256" key="4">
    <source>
        <dbReference type="ARBA" id="ARBA00022989"/>
    </source>
</evidence>
<proteinExistence type="inferred from homology"/>
<feature type="transmembrane region" description="Helical" evidence="6">
    <location>
        <begin position="6"/>
        <end position="29"/>
    </location>
</feature>
<dbReference type="GeneID" id="10643529"/>
<evidence type="ECO:0000256" key="3">
    <source>
        <dbReference type="ARBA" id="ARBA00022692"/>
    </source>
</evidence>
<keyword evidence="4 6" id="KW-1133">Transmembrane helix</keyword>
<keyword evidence="9" id="KW-1185">Reference proteome</keyword>
<dbReference type="InterPro" id="IPR003834">
    <property type="entry name" value="Cyt_c_assmbl_TM_dom"/>
</dbReference>
<comment type="similarity">
    <text evidence="2">Belongs to the DsbD family.</text>
</comment>
<dbReference type="InterPro" id="IPR051790">
    <property type="entry name" value="Cytochrome_c-biogenesis_DsbD"/>
</dbReference>
<comment type="subcellular location">
    <subcellularLocation>
        <location evidence="1">Membrane</location>
        <topology evidence="1">Multi-pass membrane protein</topology>
    </subcellularLocation>
</comment>
<feature type="transmembrane region" description="Helical" evidence="6">
    <location>
        <begin position="199"/>
        <end position="217"/>
    </location>
</feature>
<feature type="transmembrane region" description="Helical" evidence="6">
    <location>
        <begin position="76"/>
        <end position="95"/>
    </location>
</feature>
<dbReference type="Pfam" id="PF02683">
    <property type="entry name" value="DsbD_TM"/>
    <property type="match status" value="1"/>
</dbReference>
<gene>
    <name evidence="8" type="ordered locus">Metig_0689</name>
</gene>
<accession>F6BCM8</accession>
<dbReference type="EMBL" id="CP002737">
    <property type="protein sequence ID" value="AEF96239.1"/>
    <property type="molecule type" value="Genomic_DNA"/>
</dbReference>
<evidence type="ECO:0000256" key="2">
    <source>
        <dbReference type="ARBA" id="ARBA00006143"/>
    </source>
</evidence>
<feature type="transmembrane region" description="Helical" evidence="6">
    <location>
        <begin position="124"/>
        <end position="147"/>
    </location>
</feature>
<evidence type="ECO:0000259" key="7">
    <source>
        <dbReference type="Pfam" id="PF02683"/>
    </source>
</evidence>
<feature type="transmembrane region" description="Helical" evidence="6">
    <location>
        <begin position="41"/>
        <end position="64"/>
    </location>
</feature>
<dbReference type="HOGENOM" id="CLU_053225_5_0_2"/>
<evidence type="ECO:0000313" key="9">
    <source>
        <dbReference type="Proteomes" id="UP000009227"/>
    </source>
</evidence>
<dbReference type="GO" id="GO:0017004">
    <property type="term" value="P:cytochrome complex assembly"/>
    <property type="evidence" value="ECO:0007669"/>
    <property type="project" value="InterPro"/>
</dbReference>
<protein>
    <submittedName>
        <fullName evidence="8">Cytochrome c biogenesis protein transmembrane region</fullName>
    </submittedName>
</protein>
<dbReference type="STRING" id="880724.Metig_0689"/>
<dbReference type="KEGG" id="mig:Metig_0689"/>
<feature type="transmembrane region" description="Helical" evidence="6">
    <location>
        <begin position="159"/>
        <end position="179"/>
    </location>
</feature>
<dbReference type="PANTHER" id="PTHR31272:SF9">
    <property type="entry name" value="BLL1027 PROTEIN"/>
    <property type="match status" value="1"/>
</dbReference>
<feature type="domain" description="Cytochrome C biogenesis protein transmembrane" evidence="7">
    <location>
        <begin position="4"/>
        <end position="214"/>
    </location>
</feature>
<dbReference type="Proteomes" id="UP000009227">
    <property type="component" value="Chromosome"/>
</dbReference>
<keyword evidence="3 6" id="KW-0812">Transmembrane</keyword>
<dbReference type="AlphaFoldDB" id="F6BCM8"/>
<name>F6BCM8_METIK</name>
<evidence type="ECO:0000256" key="5">
    <source>
        <dbReference type="ARBA" id="ARBA00023136"/>
    </source>
</evidence>
<dbReference type="PANTHER" id="PTHR31272">
    <property type="entry name" value="CYTOCHROME C-TYPE BIOGENESIS PROTEIN HI_1454-RELATED"/>
    <property type="match status" value="1"/>
</dbReference>
<dbReference type="RefSeq" id="WP_013798842.1">
    <property type="nucleotide sequence ID" value="NC_015562.1"/>
</dbReference>
<reference evidence="8 9" key="1">
    <citation type="submission" date="2011-05" db="EMBL/GenBank/DDBJ databases">
        <title>Complete sequence of Methanotorris igneus Kol 5.</title>
        <authorList>
            <consortium name="US DOE Joint Genome Institute"/>
            <person name="Lucas S."/>
            <person name="Han J."/>
            <person name="Lapidus A."/>
            <person name="Cheng J.-F."/>
            <person name="Goodwin L."/>
            <person name="Pitluck S."/>
            <person name="Peters L."/>
            <person name="Mikhailova N."/>
            <person name="Chertkov O."/>
            <person name="Han C."/>
            <person name="Tapia R."/>
            <person name="Land M."/>
            <person name="Hauser L."/>
            <person name="Kyrpides N."/>
            <person name="Ivanova N."/>
            <person name="Pagani I."/>
            <person name="Sieprawska-Lupa M."/>
            <person name="Whitman W."/>
            <person name="Woyke T."/>
        </authorList>
    </citation>
    <scope>NUCLEOTIDE SEQUENCE [LARGE SCALE GENOMIC DNA]</scope>
    <source>
        <strain evidence="9">DSM 5666 / JCM 11834 / Kol 5</strain>
    </source>
</reference>
<dbReference type="OrthoDB" id="115386at2157"/>
<organism evidence="9">
    <name type="scientific">Methanotorris igneus (strain DSM 5666 / JCM 11834 / Kol 5)</name>
    <dbReference type="NCBI Taxonomy" id="880724"/>
    <lineage>
        <taxon>Archaea</taxon>
        <taxon>Methanobacteriati</taxon>
        <taxon>Methanobacteriota</taxon>
        <taxon>Methanomada group</taxon>
        <taxon>Methanococci</taxon>
        <taxon>Methanococcales</taxon>
        <taxon>Methanocaldococcaceae</taxon>
        <taxon>Methanotorris</taxon>
    </lineage>
</organism>
<evidence type="ECO:0000256" key="6">
    <source>
        <dbReference type="SAM" id="Phobius"/>
    </source>
</evidence>
<sequence>MDLLLIFFAGLFTALGPCVITILPISLAYTFGVSNSKKEGFIVSLFFVLGLSLIFSLLGVISAVFGSTFDLYKLKFIAGILAIAFGFSTLFNYKLSILTDSLNKFRSYLNKAKNKKFQFSSLKYLNAFLFGFFYGVTANTCADPVLITILSYTATKSDILFGFIALFIYSIGFGIPIIILSTLGAEGKSIINKITKPRVINIISGVILIVLGIYVIFN</sequence>
<dbReference type="GO" id="GO:0016020">
    <property type="term" value="C:membrane"/>
    <property type="evidence" value="ECO:0007669"/>
    <property type="project" value="UniProtKB-SubCell"/>
</dbReference>
<keyword evidence="5 6" id="KW-0472">Membrane</keyword>